<keyword evidence="2" id="KW-1133">Transmembrane helix</keyword>
<dbReference type="InterPro" id="IPR058610">
    <property type="entry name" value="WIT1_2_N"/>
</dbReference>
<gene>
    <name evidence="4" type="ORF">Din_023594</name>
</gene>
<name>A0A5B7AGG7_DAVIN</name>
<keyword evidence="2" id="KW-0812">Transmembrane</keyword>
<feature type="transmembrane region" description="Helical" evidence="2">
    <location>
        <begin position="689"/>
        <end position="707"/>
    </location>
</feature>
<feature type="domain" description="WIT1/2 N-terminal helical bundle" evidence="3">
    <location>
        <begin position="37"/>
        <end position="176"/>
    </location>
</feature>
<dbReference type="SUPFAM" id="SSF57997">
    <property type="entry name" value="Tropomyosin"/>
    <property type="match status" value="1"/>
</dbReference>
<evidence type="ECO:0000259" key="3">
    <source>
        <dbReference type="Pfam" id="PF26581"/>
    </source>
</evidence>
<proteinExistence type="predicted"/>
<dbReference type="InterPro" id="IPR039976">
    <property type="entry name" value="WIT1/WIT2"/>
</dbReference>
<dbReference type="PANTHER" id="PTHR35705">
    <property type="entry name" value="WPP DOMAIN-INTERACTING TAIL-ANCHORED PROTEIN 1"/>
    <property type="match status" value="1"/>
</dbReference>
<keyword evidence="2" id="KW-0472">Membrane</keyword>
<dbReference type="AlphaFoldDB" id="A0A5B7AGG7"/>
<feature type="coiled-coil region" evidence="1">
    <location>
        <begin position="138"/>
        <end position="165"/>
    </location>
</feature>
<keyword evidence="1" id="KW-0175">Coiled coil</keyword>
<accession>A0A5B7AGG7</accession>
<dbReference type="PANTHER" id="PTHR35705:SF1">
    <property type="entry name" value="WPP DOMAIN-INTERACTING TAIL-ANCHORED PROTEIN 1"/>
    <property type="match status" value="1"/>
</dbReference>
<reference evidence="4" key="1">
    <citation type="submission" date="2019-08" db="EMBL/GenBank/DDBJ databases">
        <title>Reference gene set and small RNA set construction with multiple tissues from Davidia involucrata Baill.</title>
        <authorList>
            <person name="Yang H."/>
            <person name="Zhou C."/>
            <person name="Li G."/>
            <person name="Wang J."/>
            <person name="Gao P."/>
            <person name="Wang M."/>
            <person name="Wang R."/>
            <person name="Zhao Y."/>
        </authorList>
    </citation>
    <scope>NUCLEOTIDE SEQUENCE</scope>
    <source>
        <tissue evidence="4">Mixed with DoveR01_LX</tissue>
    </source>
</reference>
<evidence type="ECO:0000313" key="4">
    <source>
        <dbReference type="EMBL" id="MPA54153.1"/>
    </source>
</evidence>
<evidence type="ECO:0000256" key="1">
    <source>
        <dbReference type="SAM" id="Coils"/>
    </source>
</evidence>
<dbReference type="Gene3D" id="1.20.5.170">
    <property type="match status" value="1"/>
</dbReference>
<feature type="coiled-coil region" evidence="1">
    <location>
        <begin position="490"/>
        <end position="598"/>
    </location>
</feature>
<evidence type="ECO:0000256" key="2">
    <source>
        <dbReference type="SAM" id="Phobius"/>
    </source>
</evidence>
<feature type="coiled-coil region" evidence="1">
    <location>
        <begin position="334"/>
        <end position="441"/>
    </location>
</feature>
<protein>
    <submittedName>
        <fullName evidence="4">Putative WPP domain-interacting tail-anchored protein 1</fullName>
    </submittedName>
</protein>
<organism evidence="4">
    <name type="scientific">Davidia involucrata</name>
    <name type="common">Dove tree</name>
    <dbReference type="NCBI Taxonomy" id="16924"/>
    <lineage>
        <taxon>Eukaryota</taxon>
        <taxon>Viridiplantae</taxon>
        <taxon>Streptophyta</taxon>
        <taxon>Embryophyta</taxon>
        <taxon>Tracheophyta</taxon>
        <taxon>Spermatophyta</taxon>
        <taxon>Magnoliopsida</taxon>
        <taxon>eudicotyledons</taxon>
        <taxon>Gunneridae</taxon>
        <taxon>Pentapetalae</taxon>
        <taxon>asterids</taxon>
        <taxon>Cornales</taxon>
        <taxon>Nyssaceae</taxon>
        <taxon>Davidia</taxon>
    </lineage>
</organism>
<dbReference type="EMBL" id="GHES01023594">
    <property type="protein sequence ID" value="MPA54153.1"/>
    <property type="molecule type" value="Transcribed_RNA"/>
</dbReference>
<sequence>MDADAVYDANAGEPEAELSNVDLLEGISSGGGIMRELESAGELLIRDELDLACSSEKLVNLNILLLHVATRESDFEAFVSEKEHILSDSFEKALEFDFLSGFLDSEVRELYNFMSTLHTQIISAREIVSSCEHLGEVFKEMEEKLHDSEESLKQLLDQVSEIRMQSAKFQRISLSFCEHENWRDDKGVDFLENGEFSNLNAKIKMQTAEQQRHILRMLEKSLARELDLEKKVVESRQIEEELKLQLHSSGHEAFCMEEEAEVVWERLFEAENAAEVLMGISKEILGRLQIVQFNLNCSIQREGELGSKLQDSVEKLNAEDGALQKLESSSAELNDFLLSQKNTLKTSLREAEDKLILADSEVFTLREKVSSLENQLKESESRLLNAKASADGSQDLYSKIHEMVNEIEDLKEKFSNAENRAESAEAKCKLLTETNMELNEELGILKNSGITSEKVDSLVRQLRESGIKLQHAAASVEASQEKQTMLYSAIGDMENVIEDLKSKVSKTESRAESAEDKCIILSESNSDLNGELHFLRIRMKCLEASLHQAEETKMATAKDIGIRTKVITELVMQLALERERLHKQISSLTKKNKILIENMKRTSKDPSITMSHDGKGNGKEFLVSKHDFSTATCAKESEEEVAEFSATSFELNKEPKNLFVGETEIEAADSTSKLENVRNIDARQLNLKYISVAVLTLVISAVAAFLCQHLNGQF</sequence>
<dbReference type="Pfam" id="PF26581">
    <property type="entry name" value="WIT1_2_N"/>
    <property type="match status" value="1"/>
</dbReference>